<dbReference type="InterPro" id="IPR044880">
    <property type="entry name" value="NCX_ion-bd_dom_sf"/>
</dbReference>
<comment type="similarity">
    <text evidence="2">Belongs to the Ca(2+):cation antiporter (CaCA) (TC 2.A.19) family. SLC8 subfamily.</text>
</comment>
<keyword evidence="9" id="KW-0732">Signal</keyword>
<dbReference type="PANTHER" id="PTHR11878">
    <property type="entry name" value="SODIUM/CALCIUM EXCHANGER"/>
    <property type="match status" value="1"/>
</dbReference>
<dbReference type="EMBL" id="CAJGYM010000128">
    <property type="protein sequence ID" value="CAD6198497.1"/>
    <property type="molecule type" value="Genomic_DNA"/>
</dbReference>
<keyword evidence="13 20" id="KW-1133">Transmembrane helix</keyword>
<evidence type="ECO:0000256" key="10">
    <source>
        <dbReference type="ARBA" id="ARBA00022737"/>
    </source>
</evidence>
<keyword evidence="12" id="KW-0112">Calmodulin-binding</keyword>
<evidence type="ECO:0000256" key="15">
    <source>
        <dbReference type="ARBA" id="ARBA00023065"/>
    </source>
</evidence>
<dbReference type="InterPro" id="IPR003644">
    <property type="entry name" value="Calx_beta"/>
</dbReference>
<dbReference type="InterPro" id="IPR051171">
    <property type="entry name" value="CaCA"/>
</dbReference>
<gene>
    <name evidence="22" type="ORF">CAUJ_LOCUS14403</name>
</gene>
<dbReference type="SMART" id="SM00237">
    <property type="entry name" value="Calx_beta"/>
    <property type="match status" value="1"/>
</dbReference>
<keyword evidence="23" id="KW-1185">Reference proteome</keyword>
<dbReference type="InterPro" id="IPR004837">
    <property type="entry name" value="NaCa_Exmemb"/>
</dbReference>
<evidence type="ECO:0000256" key="9">
    <source>
        <dbReference type="ARBA" id="ARBA00022729"/>
    </source>
</evidence>
<dbReference type="Pfam" id="PF03160">
    <property type="entry name" value="Calx-beta"/>
    <property type="match status" value="2"/>
</dbReference>
<dbReference type="Gene3D" id="1.20.1420.30">
    <property type="entry name" value="NCX, central ion-binding region"/>
    <property type="match status" value="2"/>
</dbReference>
<sequence>MSSDKGYIESAIDKTKELASDASDKIADAYHSVVGEPRAEDKARDNVKEGIDKAADKTAELRDKAGDKLRAGARLAKAAPGRAYEMVGGREGDGPALAQACRMEMNSKTFHTSLGNITWTVGEHCKKGLIVPLLSISFQSALLYFIGLVYGFLGITLAVDVFMRSIERITRATIRGNKRSRNGDLLETEEQQRYERVRVWNPAVANLTVMAVGSSAPEIMLNIAETFERGFHQGELGPATIVGTAAFNLFCVTAICVLVAPSPEAKKIVIYRVFIATAVFSTFAYVWLFIVLNVFSPEVVEIWEAYATVFYFFFLLLIAYTVDVQLWKCRRCKDHLSLTDYEATTVKEATLRDKIERWADKNNVDIAKKELYDSVEEMPVKPINGLAKHINNAYPNLSVDDQAKVLAYHLHKGVTKDRMYYRRKAVGRISSAVNKREEEREAEKIIKKHEKNAHGKSHFEFSARVYVILPQSRQVKLKILRIGDVDKSVTVGFTTVNGSLRRFGKDDIDRSSGKMLLGAKAMFFYVYLKLKDPGTEAHTKLGPCSVAQVRVPIEGPLVGSRGSFVEFVEANYVVKENVGYARLYVTRGGTRKAGNLRVFYETGDITATENADYEPLPDAVLEFNSQEYEKYIDVRIIDDDRDERDERVEVGIRRSSSVTIVSDDSFVRNVANIHKLLPYYLNRMKHGEETWLEQIVNAASVNSGDVANASFSDCVRHAIAFPWKFLIALIPPPTFLGGFPSFLISLALICFLTAAVGEMASIFGCMIGLNSTVTAITLVTVGMSFPDALASKYAAKHDENADDAIGHITGANCANVFLGIGIPWTMSALHWAKEGKPFVVASGDLDFSMSVFLICAFLFYMILVLRRKGTTFGCGELGGPDCPKIMSGLYFLFLWIAYVFVSIWNIHMPSGEPGQKRFSSQEP</sequence>
<evidence type="ECO:0000256" key="12">
    <source>
        <dbReference type="ARBA" id="ARBA00022860"/>
    </source>
</evidence>
<evidence type="ECO:0000256" key="2">
    <source>
        <dbReference type="ARBA" id="ARBA00007489"/>
    </source>
</evidence>
<evidence type="ECO:0000256" key="19">
    <source>
        <dbReference type="ARBA" id="ARBA00033667"/>
    </source>
</evidence>
<feature type="transmembrane region" description="Helical" evidence="20">
    <location>
        <begin position="269"/>
        <end position="290"/>
    </location>
</feature>
<evidence type="ECO:0000256" key="6">
    <source>
        <dbReference type="ARBA" id="ARBA00022568"/>
    </source>
</evidence>
<dbReference type="Pfam" id="PF01699">
    <property type="entry name" value="Na_Ca_ex"/>
    <property type="match status" value="2"/>
</dbReference>
<feature type="domain" description="Calx-beta" evidence="21">
    <location>
        <begin position="553"/>
        <end position="651"/>
    </location>
</feature>
<dbReference type="GO" id="GO:0007154">
    <property type="term" value="P:cell communication"/>
    <property type="evidence" value="ECO:0007669"/>
    <property type="project" value="InterPro"/>
</dbReference>
<proteinExistence type="inferred from homology"/>
<evidence type="ECO:0000256" key="8">
    <source>
        <dbReference type="ARBA" id="ARBA00022723"/>
    </source>
</evidence>
<keyword evidence="5" id="KW-1003">Cell membrane</keyword>
<feature type="transmembrane region" description="Helical" evidence="20">
    <location>
        <begin position="203"/>
        <end position="224"/>
    </location>
</feature>
<evidence type="ECO:0000259" key="21">
    <source>
        <dbReference type="SMART" id="SM00237"/>
    </source>
</evidence>
<keyword evidence="15" id="KW-0406">Ion transport</keyword>
<feature type="transmembrane region" description="Helical" evidence="20">
    <location>
        <begin position="734"/>
        <end position="755"/>
    </location>
</feature>
<dbReference type="InterPro" id="IPR004836">
    <property type="entry name" value="Na_Ca_Ex"/>
</dbReference>
<evidence type="ECO:0000256" key="16">
    <source>
        <dbReference type="ARBA" id="ARBA00023136"/>
    </source>
</evidence>
<keyword evidence="18" id="KW-0739">Sodium transport</keyword>
<evidence type="ECO:0000256" key="1">
    <source>
        <dbReference type="ARBA" id="ARBA00004651"/>
    </source>
</evidence>
<feature type="transmembrane region" description="Helical" evidence="20">
    <location>
        <begin position="761"/>
        <end position="783"/>
    </location>
</feature>
<evidence type="ECO:0000256" key="18">
    <source>
        <dbReference type="ARBA" id="ARBA00023201"/>
    </source>
</evidence>
<evidence type="ECO:0000256" key="4">
    <source>
        <dbReference type="ARBA" id="ARBA00022449"/>
    </source>
</evidence>
<evidence type="ECO:0000256" key="5">
    <source>
        <dbReference type="ARBA" id="ARBA00022475"/>
    </source>
</evidence>
<evidence type="ECO:0000256" key="14">
    <source>
        <dbReference type="ARBA" id="ARBA00023053"/>
    </source>
</evidence>
<protein>
    <recommendedName>
        <fullName evidence="21">Calx-beta domain-containing protein</fullName>
    </recommendedName>
</protein>
<comment type="caution">
    <text evidence="22">The sequence shown here is derived from an EMBL/GenBank/DDBJ whole genome shotgun (WGS) entry which is preliminary data.</text>
</comment>
<keyword evidence="14" id="KW-0915">Sodium</keyword>
<keyword evidence="4" id="KW-0050">Antiport</keyword>
<evidence type="ECO:0000256" key="20">
    <source>
        <dbReference type="SAM" id="Phobius"/>
    </source>
</evidence>
<dbReference type="GO" id="GO:0005886">
    <property type="term" value="C:plasma membrane"/>
    <property type="evidence" value="ECO:0007669"/>
    <property type="project" value="UniProtKB-SubCell"/>
</dbReference>
<feature type="transmembrane region" description="Helical" evidence="20">
    <location>
        <begin position="141"/>
        <end position="163"/>
    </location>
</feature>
<keyword evidence="7 20" id="KW-0812">Transmembrane</keyword>
<dbReference type="Gene3D" id="2.60.40.2030">
    <property type="match status" value="1"/>
</dbReference>
<keyword evidence="17" id="KW-0325">Glycoprotein</keyword>
<keyword evidence="8" id="KW-0479">Metal-binding</keyword>
<feature type="transmembrane region" description="Helical" evidence="20">
    <location>
        <begin position="302"/>
        <end position="322"/>
    </location>
</feature>
<dbReference type="Gene3D" id="1.10.287.700">
    <property type="entry name" value="Helix hairpin bin"/>
    <property type="match status" value="1"/>
</dbReference>
<dbReference type="PANTHER" id="PTHR11878:SF76">
    <property type="entry name" value="CALX-BETA DOMAIN-CONTAINING PROTEIN"/>
    <property type="match status" value="1"/>
</dbReference>
<keyword evidence="11" id="KW-0106">Calcium</keyword>
<evidence type="ECO:0000256" key="3">
    <source>
        <dbReference type="ARBA" id="ARBA00022448"/>
    </source>
</evidence>
<comment type="subcellular location">
    <subcellularLocation>
        <location evidence="1">Cell membrane</location>
        <topology evidence="1">Multi-pass membrane protein</topology>
    </subcellularLocation>
</comment>
<dbReference type="Proteomes" id="UP000835052">
    <property type="component" value="Unassembled WGS sequence"/>
</dbReference>
<reference evidence="22" key="1">
    <citation type="submission" date="2020-10" db="EMBL/GenBank/DDBJ databases">
        <authorList>
            <person name="Kikuchi T."/>
        </authorList>
    </citation>
    <scope>NUCLEOTIDE SEQUENCE</scope>
    <source>
        <strain evidence="22">NKZ352</strain>
    </source>
</reference>
<evidence type="ECO:0000256" key="11">
    <source>
        <dbReference type="ARBA" id="ARBA00022837"/>
    </source>
</evidence>
<feature type="transmembrane region" description="Helical" evidence="20">
    <location>
        <begin position="847"/>
        <end position="865"/>
    </location>
</feature>
<dbReference type="GO" id="GO:0005432">
    <property type="term" value="F:calcium:sodium antiporter activity"/>
    <property type="evidence" value="ECO:0007669"/>
    <property type="project" value="InterPro"/>
</dbReference>
<evidence type="ECO:0000256" key="7">
    <source>
        <dbReference type="ARBA" id="ARBA00022692"/>
    </source>
</evidence>
<keyword evidence="10" id="KW-0677">Repeat</keyword>
<dbReference type="PRINTS" id="PR01259">
    <property type="entry name" value="NACAEXCHNGR"/>
</dbReference>
<feature type="transmembrane region" description="Helical" evidence="20">
    <location>
        <begin position="885"/>
        <end position="906"/>
    </location>
</feature>
<feature type="transmembrane region" description="Helical" evidence="20">
    <location>
        <begin position="236"/>
        <end position="260"/>
    </location>
</feature>
<evidence type="ECO:0000256" key="13">
    <source>
        <dbReference type="ARBA" id="ARBA00022989"/>
    </source>
</evidence>
<name>A0A8S1HQU3_9PELO</name>
<keyword evidence="6" id="KW-0109">Calcium transport</keyword>
<comment type="catalytic activity">
    <reaction evidence="19">
        <text>Ca(2+)(in) + 3 Na(+)(out) = Ca(2+)(out) + 3 Na(+)(in)</text>
        <dbReference type="Rhea" id="RHEA:69955"/>
        <dbReference type="ChEBI" id="CHEBI:29101"/>
        <dbReference type="ChEBI" id="CHEBI:29108"/>
    </reaction>
</comment>
<keyword evidence="16 20" id="KW-0472">Membrane</keyword>
<evidence type="ECO:0000256" key="17">
    <source>
        <dbReference type="ARBA" id="ARBA00023180"/>
    </source>
</evidence>
<dbReference type="SUPFAM" id="SSF141072">
    <property type="entry name" value="CalX-like"/>
    <property type="match status" value="1"/>
</dbReference>
<evidence type="ECO:0000313" key="23">
    <source>
        <dbReference type="Proteomes" id="UP000835052"/>
    </source>
</evidence>
<dbReference type="OrthoDB" id="418484at2759"/>
<feature type="transmembrane region" description="Helical" evidence="20">
    <location>
        <begin position="804"/>
        <end position="827"/>
    </location>
</feature>
<dbReference type="InterPro" id="IPR038081">
    <property type="entry name" value="CalX-like_sf"/>
</dbReference>
<dbReference type="GO" id="GO:0005516">
    <property type="term" value="F:calmodulin binding"/>
    <property type="evidence" value="ECO:0007669"/>
    <property type="project" value="UniProtKB-KW"/>
</dbReference>
<dbReference type="AlphaFoldDB" id="A0A8S1HQU3"/>
<dbReference type="GO" id="GO:0046872">
    <property type="term" value="F:metal ion binding"/>
    <property type="evidence" value="ECO:0007669"/>
    <property type="project" value="UniProtKB-KW"/>
</dbReference>
<keyword evidence="3" id="KW-0813">Transport</keyword>
<accession>A0A8S1HQU3</accession>
<organism evidence="22 23">
    <name type="scientific">Caenorhabditis auriculariae</name>
    <dbReference type="NCBI Taxonomy" id="2777116"/>
    <lineage>
        <taxon>Eukaryota</taxon>
        <taxon>Metazoa</taxon>
        <taxon>Ecdysozoa</taxon>
        <taxon>Nematoda</taxon>
        <taxon>Chromadorea</taxon>
        <taxon>Rhabditida</taxon>
        <taxon>Rhabditina</taxon>
        <taxon>Rhabditomorpha</taxon>
        <taxon>Rhabditoidea</taxon>
        <taxon>Rhabditidae</taxon>
        <taxon>Peloderinae</taxon>
        <taxon>Caenorhabditis</taxon>
    </lineage>
</organism>
<evidence type="ECO:0000313" key="22">
    <source>
        <dbReference type="EMBL" id="CAD6198497.1"/>
    </source>
</evidence>